<dbReference type="GO" id="GO:0003676">
    <property type="term" value="F:nucleic acid binding"/>
    <property type="evidence" value="ECO:0007669"/>
    <property type="project" value="InterPro"/>
</dbReference>
<organism evidence="9 10">
    <name type="scientific">Bremerella cremea</name>
    <dbReference type="NCBI Taxonomy" id="1031537"/>
    <lineage>
        <taxon>Bacteria</taxon>
        <taxon>Pseudomonadati</taxon>
        <taxon>Planctomycetota</taxon>
        <taxon>Planctomycetia</taxon>
        <taxon>Pirellulales</taxon>
        <taxon>Pirellulaceae</taxon>
        <taxon>Bremerella</taxon>
    </lineage>
</organism>
<dbReference type="GO" id="GO:0008409">
    <property type="term" value="F:5'-3' exonuclease activity"/>
    <property type="evidence" value="ECO:0007669"/>
    <property type="project" value="InterPro"/>
</dbReference>
<feature type="domain" description="DHHA1" evidence="7">
    <location>
        <begin position="356"/>
        <end position="452"/>
    </location>
</feature>
<reference evidence="9 10" key="1">
    <citation type="submission" date="2018-07" db="EMBL/GenBank/DDBJ databases">
        <title>Comparative genomes isolates from brazilian mangrove.</title>
        <authorList>
            <person name="De Araujo J.E."/>
            <person name="Taketani R.G."/>
            <person name="Silva M.C.P."/>
            <person name="Lourenco M.V."/>
            <person name="Oliveira V.M."/>
            <person name="Andreote F.D."/>
        </authorList>
    </citation>
    <scope>NUCLEOTIDE SEQUENCE [LARGE SCALE GENOMIC DNA]</scope>
    <source>
        <strain evidence="9 10">HEX PRIS-MGV</strain>
    </source>
</reference>
<dbReference type="InterPro" id="IPR051673">
    <property type="entry name" value="SSDNA_exonuclease_RecJ"/>
</dbReference>
<dbReference type="Pfam" id="PF17768">
    <property type="entry name" value="RecJ_OB"/>
    <property type="match status" value="1"/>
</dbReference>
<evidence type="ECO:0000313" key="10">
    <source>
        <dbReference type="Proteomes" id="UP000253562"/>
    </source>
</evidence>
<dbReference type="InterPro" id="IPR003156">
    <property type="entry name" value="DHHA1_dom"/>
</dbReference>
<dbReference type="Gene3D" id="3.10.310.30">
    <property type="match status" value="1"/>
</dbReference>
<evidence type="ECO:0000256" key="1">
    <source>
        <dbReference type="ARBA" id="ARBA00005915"/>
    </source>
</evidence>
<dbReference type="SUPFAM" id="SSF64182">
    <property type="entry name" value="DHH phosphoesterases"/>
    <property type="match status" value="1"/>
</dbReference>
<proteinExistence type="inferred from homology"/>
<evidence type="ECO:0000259" key="7">
    <source>
        <dbReference type="Pfam" id="PF02272"/>
    </source>
</evidence>
<dbReference type="InterPro" id="IPR004610">
    <property type="entry name" value="RecJ"/>
</dbReference>
<dbReference type="Proteomes" id="UP000253562">
    <property type="component" value="Unassembled WGS sequence"/>
</dbReference>
<gene>
    <name evidence="9" type="primary">recJ</name>
    <name evidence="9" type="ORF">DTL42_13070</name>
</gene>
<dbReference type="Pfam" id="PF02272">
    <property type="entry name" value="DHHA1"/>
    <property type="match status" value="1"/>
</dbReference>
<name>A0A368KRL9_9BACT</name>
<comment type="caution">
    <text evidence="9">The sequence shown here is derived from an EMBL/GenBank/DDBJ whole genome shotgun (WGS) entry which is preliminary data.</text>
</comment>
<evidence type="ECO:0000256" key="4">
    <source>
        <dbReference type="ARBA" id="ARBA00022801"/>
    </source>
</evidence>
<dbReference type="InterPro" id="IPR001667">
    <property type="entry name" value="DDH_dom"/>
</dbReference>
<dbReference type="AlphaFoldDB" id="A0A368KRL9"/>
<dbReference type="GO" id="GO:0006281">
    <property type="term" value="P:DNA repair"/>
    <property type="evidence" value="ECO:0007669"/>
    <property type="project" value="InterPro"/>
</dbReference>
<dbReference type="PANTHER" id="PTHR30255">
    <property type="entry name" value="SINGLE-STRANDED-DNA-SPECIFIC EXONUCLEASE RECJ"/>
    <property type="match status" value="1"/>
</dbReference>
<dbReference type="Gene3D" id="3.90.1640.30">
    <property type="match status" value="1"/>
</dbReference>
<dbReference type="EMBL" id="QPEX01000024">
    <property type="protein sequence ID" value="RCS49451.1"/>
    <property type="molecule type" value="Genomic_DNA"/>
</dbReference>
<feature type="domain" description="RecJ OB" evidence="8">
    <location>
        <begin position="467"/>
        <end position="573"/>
    </location>
</feature>
<dbReference type="InterPro" id="IPR038763">
    <property type="entry name" value="DHH_sf"/>
</dbReference>
<evidence type="ECO:0000259" key="8">
    <source>
        <dbReference type="Pfam" id="PF17768"/>
    </source>
</evidence>
<dbReference type="GO" id="GO:0006310">
    <property type="term" value="P:DNA recombination"/>
    <property type="evidence" value="ECO:0007669"/>
    <property type="project" value="InterPro"/>
</dbReference>
<dbReference type="NCBIfam" id="TIGR00644">
    <property type="entry name" value="recJ"/>
    <property type="match status" value="1"/>
</dbReference>
<comment type="similarity">
    <text evidence="1">Belongs to the RecJ family.</text>
</comment>
<dbReference type="InterPro" id="IPR041122">
    <property type="entry name" value="RecJ_OB"/>
</dbReference>
<dbReference type="OrthoDB" id="9809852at2"/>
<keyword evidence="3" id="KW-0540">Nuclease</keyword>
<evidence type="ECO:0000313" key="9">
    <source>
        <dbReference type="EMBL" id="RCS49451.1"/>
    </source>
</evidence>
<evidence type="ECO:0000256" key="5">
    <source>
        <dbReference type="ARBA" id="ARBA00022839"/>
    </source>
</evidence>
<evidence type="ECO:0000256" key="2">
    <source>
        <dbReference type="ARBA" id="ARBA00019841"/>
    </source>
</evidence>
<protein>
    <recommendedName>
        <fullName evidence="2">Single-stranded-DNA-specific exonuclease RecJ</fullName>
    </recommendedName>
</protein>
<feature type="domain" description="DDH" evidence="6">
    <location>
        <begin position="79"/>
        <end position="228"/>
    </location>
</feature>
<sequence>MDANWRILPHDVAVVRALEKAASIPPVVAQLLICRGIRDPETAREFLDAKLSGLRDPDLLPGVKKAAALIHATVKANKKIIIYGDYDADGITSTAILYRCLKLMGASVGYYVPHRIDEGYGLNVEAIEKLSERGTDLIITVDCGIASVAEAARAKELGLDLIITDHHEMGETLPDATALVHPRLPGTNYPFGGLCGAGVALKLAWALCQLECESKRVTDRYKNYLLSAVGLAAIGTVADVVPLTDENRLLVRHGLNCLREFPVLGISALSKITGLQDKPALASDDIGFTLAPRLNAAGRLGQAQLAIELLTTDSTERATALADYLHQLNDSRSSLERSVQLAATKQIKDEFDPENDPALVLAGRGWHPGIIGIVAGRLAEKYNRPVVMIALDEAGVKPGVGSCRSANGLNLHEALQACDHLLLGHGGHAAAAGLQIDEAQIENFRHEFFEYAASNVSEADRVSELVIDAEAPFTQLTRQIVEQIDLLGPFGQGNPRPLMCATGAKLATPPKRIGGGERHLSIQLEHHGIKIRGVAFGRGDWAEELEQSEGPLDIAYHPVINTFRGRSNVELHLVAWKPTQSKTLAPQTR</sequence>
<keyword evidence="4" id="KW-0378">Hydrolase</keyword>
<evidence type="ECO:0000256" key="3">
    <source>
        <dbReference type="ARBA" id="ARBA00022722"/>
    </source>
</evidence>
<dbReference type="PANTHER" id="PTHR30255:SF2">
    <property type="entry name" value="SINGLE-STRANDED-DNA-SPECIFIC EXONUCLEASE RECJ"/>
    <property type="match status" value="1"/>
</dbReference>
<keyword evidence="5 9" id="KW-0269">Exonuclease</keyword>
<dbReference type="RefSeq" id="WP_114369163.1">
    <property type="nucleotide sequence ID" value="NZ_QPEX01000024.1"/>
</dbReference>
<accession>A0A368KRL9</accession>
<dbReference type="Pfam" id="PF01368">
    <property type="entry name" value="DHH"/>
    <property type="match status" value="1"/>
</dbReference>
<evidence type="ECO:0000259" key="6">
    <source>
        <dbReference type="Pfam" id="PF01368"/>
    </source>
</evidence>